<evidence type="ECO:0000313" key="2">
    <source>
        <dbReference type="EMBL" id="MBE1208588.1"/>
    </source>
</evidence>
<evidence type="ECO:0000256" key="1">
    <source>
        <dbReference type="SAM" id="MobiDB-lite"/>
    </source>
</evidence>
<dbReference type="RefSeq" id="WP_192569154.1">
    <property type="nucleotide sequence ID" value="NZ_JACZEP010000026.1"/>
</dbReference>
<protein>
    <recommendedName>
        <fullName evidence="4">RapA2 cadherin-like domain-containing protein</fullName>
    </recommendedName>
</protein>
<feature type="region of interest" description="Disordered" evidence="1">
    <location>
        <begin position="1"/>
        <end position="72"/>
    </location>
</feature>
<evidence type="ECO:0008006" key="4">
    <source>
        <dbReference type="Google" id="ProtNLM"/>
    </source>
</evidence>
<feature type="compositionally biased region" description="Low complexity" evidence="1">
    <location>
        <begin position="36"/>
        <end position="71"/>
    </location>
</feature>
<comment type="caution">
    <text evidence="2">The sequence shown here is derived from an EMBL/GenBank/DDBJ whole genome shotgun (WGS) entry which is preliminary data.</text>
</comment>
<keyword evidence="3" id="KW-1185">Reference proteome</keyword>
<proteinExistence type="predicted"/>
<sequence>MATSVDQGTLSAAATGSDALLERAEPLSEAQLLAQATEPAATADPVPVDAGSGQPIQAAQPSATPPAQASAGEYAADASNVVHLPANISVDNIKVDGKNLILEQADGTEIVVKDAASNVPTFMLGDVELPRVALIAALEAGGVDVAFGPDGSISVGPGSANSSGGNFETPVGGIGNGFDLSALLPPTALQFPQYENRELYPGLRRNRGPEIEIDTGNPGGDADFVQESGLAGIGSNPNAPTEFAGGTFKLSDPDGLSDLQSVTINGKTIAIADLQGSVIDGAHGVLTITSYNPSTGVATYTYELTSPTTDIDGVTETDDFTLTVSDGTDTSAPAKIVIEIVDDVPTAKADVDSVTEDGPTTADGNVLTGVGGADANNTDGVT</sequence>
<dbReference type="Proteomes" id="UP000598227">
    <property type="component" value="Unassembled WGS sequence"/>
</dbReference>
<name>A0ABR9GY33_9HYPH</name>
<dbReference type="NCBIfam" id="TIGR01965">
    <property type="entry name" value="VCBS_repeat"/>
    <property type="match status" value="1"/>
</dbReference>
<dbReference type="InterPro" id="IPR010221">
    <property type="entry name" value="VCBS_dom"/>
</dbReference>
<feature type="region of interest" description="Disordered" evidence="1">
    <location>
        <begin position="351"/>
        <end position="382"/>
    </location>
</feature>
<gene>
    <name evidence="2" type="ORF">IHE39_30295</name>
</gene>
<accession>A0ABR9GY33</accession>
<dbReference type="EMBL" id="JACZEP010000026">
    <property type="protein sequence ID" value="MBE1208588.1"/>
    <property type="molecule type" value="Genomic_DNA"/>
</dbReference>
<feature type="compositionally biased region" description="Polar residues" evidence="1">
    <location>
        <begin position="1"/>
        <end position="14"/>
    </location>
</feature>
<organism evidence="2 3">
    <name type="scientific">Aminobacter carboxidus</name>
    <dbReference type="NCBI Taxonomy" id="376165"/>
    <lineage>
        <taxon>Bacteria</taxon>
        <taxon>Pseudomonadati</taxon>
        <taxon>Pseudomonadota</taxon>
        <taxon>Alphaproteobacteria</taxon>
        <taxon>Hyphomicrobiales</taxon>
        <taxon>Phyllobacteriaceae</taxon>
        <taxon>Aminobacter</taxon>
    </lineage>
</organism>
<feature type="non-terminal residue" evidence="2">
    <location>
        <position position="382"/>
    </location>
</feature>
<reference evidence="2 3" key="1">
    <citation type="submission" date="2020-09" db="EMBL/GenBank/DDBJ databases">
        <title>Draft Genome Sequence of Aminobacter carboxidus type strain DSM 1086, a soil Gram-negative carboxydobacterium.</title>
        <authorList>
            <person name="Turrini P."/>
            <person name="Tescari M."/>
            <person name="Artuso I."/>
            <person name="Lugli G.A."/>
            <person name="Frangipani E."/>
            <person name="Ventura M."/>
            <person name="Visca P."/>
        </authorList>
    </citation>
    <scope>NUCLEOTIDE SEQUENCE [LARGE SCALE GENOMIC DNA]</scope>
    <source>
        <strain evidence="2 3">DSM 1086</strain>
    </source>
</reference>
<evidence type="ECO:0000313" key="3">
    <source>
        <dbReference type="Proteomes" id="UP000598227"/>
    </source>
</evidence>